<organism>
    <name type="scientific">Serpula lacrymans var. lacrymans (strain S7.9)</name>
    <name type="common">Dry rot fungus</name>
    <dbReference type="NCBI Taxonomy" id="578457"/>
    <lineage>
        <taxon>Eukaryota</taxon>
        <taxon>Fungi</taxon>
        <taxon>Dikarya</taxon>
        <taxon>Basidiomycota</taxon>
        <taxon>Agaricomycotina</taxon>
        <taxon>Agaricomycetes</taxon>
        <taxon>Agaricomycetidae</taxon>
        <taxon>Boletales</taxon>
        <taxon>Coniophorineae</taxon>
        <taxon>Serpulaceae</taxon>
        <taxon>Serpula</taxon>
    </lineage>
</organism>
<accession>F8NH15</accession>
<reference evidence="1" key="1">
    <citation type="submission" date="2011-04" db="EMBL/GenBank/DDBJ databases">
        <title>Evolution of plant cell wall degrading machinery underlies the functional diversity of forest fungi.</title>
        <authorList>
            <consortium name="US DOE Joint Genome Institute (JGI-PGF)"/>
            <person name="Eastwood D.C."/>
            <person name="Floudas D."/>
            <person name="Binder M."/>
            <person name="Majcherczyk A."/>
            <person name="Schneider P."/>
            <person name="Aerts A."/>
            <person name="Asiegbu F.O."/>
            <person name="Baker S.E."/>
            <person name="Barry K."/>
            <person name="Bendiksby M."/>
            <person name="Blumentritt M."/>
            <person name="Coutinho P.M."/>
            <person name="Cullen D."/>
            <person name="Cullen D."/>
            <person name="Gathman A."/>
            <person name="Goodell B."/>
            <person name="Henrissat B."/>
            <person name="Ihrmark K."/>
            <person name="Kauserud H."/>
            <person name="Kohler A."/>
            <person name="LaButti K."/>
            <person name="Lapidus A."/>
            <person name="Lavin J.L."/>
            <person name="Lee Y.-H."/>
            <person name="Lindquist E."/>
            <person name="Lilly W."/>
            <person name="Lucas S."/>
            <person name="Morin E."/>
            <person name="Murat C."/>
            <person name="Oguiza J.A."/>
            <person name="Park J."/>
            <person name="Pisabarro A.G."/>
            <person name="Riley R."/>
            <person name="Rosling A."/>
            <person name="Salamov A."/>
            <person name="Schmidt O."/>
            <person name="Schmutz J."/>
            <person name="Skrede I."/>
            <person name="Stenlid J."/>
            <person name="Wiebenga A."/>
            <person name="Xie X."/>
            <person name="Kues U."/>
            <person name="Hibbett D.S."/>
            <person name="Hoffmeister D."/>
            <person name="Hogberg N."/>
            <person name="Martin F."/>
            <person name="Grigoriev I.V."/>
            <person name="Watkinson S.C."/>
        </authorList>
    </citation>
    <scope>NUCLEOTIDE SEQUENCE</scope>
    <source>
        <strain evidence="1">S7.9</strain>
    </source>
</reference>
<sequence length="55" mass="5968">MWDKAASRSVYSCPAVKGAPWTRKDSEDTLDEGRKWVCAMVGVTSSVTLVPPSLP</sequence>
<gene>
    <name evidence="1" type="ORF">SERLADRAFT_379391</name>
</gene>
<dbReference type="GeneID" id="18810814"/>
<evidence type="ECO:0000313" key="1">
    <source>
        <dbReference type="EMBL" id="EGO29872.1"/>
    </source>
</evidence>
<dbReference type="AlphaFoldDB" id="F8NH15"/>
<dbReference type="Proteomes" id="UP000008064">
    <property type="component" value="Unassembled WGS sequence"/>
</dbReference>
<name>F8NH15_SERL9</name>
<feature type="non-terminal residue" evidence="1">
    <location>
        <position position="55"/>
    </location>
</feature>
<dbReference type="RefSeq" id="XP_007314114.1">
    <property type="nucleotide sequence ID" value="XM_007314052.1"/>
</dbReference>
<dbReference type="KEGG" id="sla:SERLADRAFT_379391"/>
<dbReference type="HOGENOM" id="CLU_3056251_0_0_1"/>
<protein>
    <submittedName>
        <fullName evidence="1">Uncharacterized protein</fullName>
    </submittedName>
</protein>
<proteinExistence type="predicted"/>
<dbReference type="EMBL" id="GL945429">
    <property type="protein sequence ID" value="EGO29872.1"/>
    <property type="molecule type" value="Genomic_DNA"/>
</dbReference>